<dbReference type="SUPFAM" id="SSF57850">
    <property type="entry name" value="RING/U-box"/>
    <property type="match status" value="1"/>
</dbReference>
<keyword evidence="1" id="KW-0479">Metal-binding</keyword>
<feature type="region of interest" description="Disordered" evidence="3">
    <location>
        <begin position="647"/>
        <end position="703"/>
    </location>
</feature>
<feature type="region of interest" description="Disordered" evidence="3">
    <location>
        <begin position="76"/>
        <end position="134"/>
    </location>
</feature>
<evidence type="ECO:0000313" key="5">
    <source>
        <dbReference type="EMBL" id="WVZ00389.1"/>
    </source>
</evidence>
<dbReference type="AlphaFoldDB" id="A0AAQ3N043"/>
<keyword evidence="1" id="KW-0862">Zinc</keyword>
<dbReference type="PANTHER" id="PTHR46519">
    <property type="entry name" value="RING/U-BOX SUPERFAMILY PROTEIN"/>
    <property type="match status" value="1"/>
</dbReference>
<organism evidence="5 6">
    <name type="scientific">Vigna mungo</name>
    <name type="common">Black gram</name>
    <name type="synonym">Phaseolus mungo</name>
    <dbReference type="NCBI Taxonomy" id="3915"/>
    <lineage>
        <taxon>Eukaryota</taxon>
        <taxon>Viridiplantae</taxon>
        <taxon>Streptophyta</taxon>
        <taxon>Embryophyta</taxon>
        <taxon>Tracheophyta</taxon>
        <taxon>Spermatophyta</taxon>
        <taxon>Magnoliopsida</taxon>
        <taxon>eudicotyledons</taxon>
        <taxon>Gunneridae</taxon>
        <taxon>Pentapetalae</taxon>
        <taxon>rosids</taxon>
        <taxon>fabids</taxon>
        <taxon>Fabales</taxon>
        <taxon>Fabaceae</taxon>
        <taxon>Papilionoideae</taxon>
        <taxon>50 kb inversion clade</taxon>
        <taxon>NPAAA clade</taxon>
        <taxon>indigoferoid/millettioid clade</taxon>
        <taxon>Phaseoleae</taxon>
        <taxon>Vigna</taxon>
    </lineage>
</organism>
<dbReference type="Pfam" id="PF13920">
    <property type="entry name" value="zf-C3HC4_3"/>
    <property type="match status" value="1"/>
</dbReference>
<dbReference type="PROSITE" id="PS50089">
    <property type="entry name" value="ZF_RING_2"/>
    <property type="match status" value="1"/>
</dbReference>
<feature type="compositionally biased region" description="Polar residues" evidence="3">
    <location>
        <begin position="76"/>
        <end position="87"/>
    </location>
</feature>
<accession>A0AAQ3N043</accession>
<sequence>MAVAGVHNVTALESTFLRESLSQSPGRQGDGGRGGTRSSSVMQMWREIEDEQAIRPVQGRPGEVLLQQTSDEVVVDTSQENMPYSNQREGRVIEDTGLGENDSETWSQSQSEFHDEQEELNNSSHENSSDFGEVERERVRQIFREWMNSGSRDRASNNAQGNRGEWRGENEQERGGETDQERVSIIREWVQTSSPQRGVSSGENREEQSSETGTQIECVRDGFVNQNDCQAEHTRRGIRKLCGRQVLLDMLKKAQMERQREVQELLDHRVVSHFPHRNRIQALLRGRFLRNDRSIGNNRSTSIAESELGLLRQKQTVSGLREGFFSRKDSFGCSQATSNLSDTSSENDIDVNAIEQTGASSSQAVPTVHSEQSRPINNGSDGLEIPCDQICSQGTPCEKLDWQGSAAHIETIDRESSSSILVERGDDTGQTVAMMSTEDSSNDLSQQSLQIEDIEDDNIQELSEVPTEQSQWGDITNDESNLSNQDDRVYSNIVGDVDLIESIALEVEHQEEVIIENDRSDWHQSVDVHQRSNTTNEWPQNILGSEDGENSRMQEQEAPEAWQEDGGFQEAVEIWLGGPSDNEVAPVGRIHGFYFPEDDNVYSVELRELLSRRSVSNLLRSSFRESLDQLIQSYVERQGHAHVEWELQETTPSSPLAEQDSGQETRDPVVGPQGTVNSSLDHRPLPPTPPPQPLWDRHSRHDNWSQSDINNQRLGIVRSFAGHNCFSLADVLHSLDIQEWDIVNDLRIDMVRLQQRMNNMQRMLEACMDMQLELQRSIRQEVSAALNRSTGSSGTHDRVSPDDKSKWECVRKGVCCICCESNIDSLLYRCGHMCTCSKCANALHQSKRKCPMCQAPVVEVIRAYSIQ</sequence>
<name>A0AAQ3N043_VIGMU</name>
<evidence type="ECO:0000313" key="6">
    <source>
        <dbReference type="Proteomes" id="UP001374535"/>
    </source>
</evidence>
<evidence type="ECO:0000256" key="2">
    <source>
        <dbReference type="SAM" id="Coils"/>
    </source>
</evidence>
<keyword evidence="1" id="KW-0863">Zinc-finger</keyword>
<feature type="domain" description="RING-type" evidence="4">
    <location>
        <begin position="815"/>
        <end position="854"/>
    </location>
</feature>
<evidence type="ECO:0000259" key="4">
    <source>
        <dbReference type="PROSITE" id="PS50089"/>
    </source>
</evidence>
<feature type="compositionally biased region" description="Basic and acidic residues" evidence="3">
    <location>
        <begin position="164"/>
        <end position="185"/>
    </location>
</feature>
<dbReference type="Gene3D" id="3.30.40.10">
    <property type="entry name" value="Zinc/RING finger domain, C3HC4 (zinc finger)"/>
    <property type="match status" value="1"/>
</dbReference>
<evidence type="ECO:0000256" key="1">
    <source>
        <dbReference type="PROSITE-ProRule" id="PRU00175"/>
    </source>
</evidence>
<feature type="compositionally biased region" description="Polar residues" evidence="3">
    <location>
        <begin position="648"/>
        <end position="662"/>
    </location>
</feature>
<dbReference type="Proteomes" id="UP001374535">
    <property type="component" value="Chromosome 8"/>
</dbReference>
<feature type="region of interest" description="Disordered" evidence="3">
    <location>
        <begin position="149"/>
        <end position="214"/>
    </location>
</feature>
<evidence type="ECO:0000256" key="3">
    <source>
        <dbReference type="SAM" id="MobiDB-lite"/>
    </source>
</evidence>
<dbReference type="InterPro" id="IPR001841">
    <property type="entry name" value="Znf_RING"/>
</dbReference>
<feature type="compositionally biased region" description="Polar residues" evidence="3">
    <location>
        <begin position="190"/>
        <end position="202"/>
    </location>
</feature>
<feature type="region of interest" description="Disordered" evidence="3">
    <location>
        <begin position="529"/>
        <end position="551"/>
    </location>
</feature>
<dbReference type="EMBL" id="CP144693">
    <property type="protein sequence ID" value="WVZ00389.1"/>
    <property type="molecule type" value="Genomic_DNA"/>
</dbReference>
<dbReference type="InterPro" id="IPR013083">
    <property type="entry name" value="Znf_RING/FYVE/PHD"/>
</dbReference>
<feature type="coiled-coil region" evidence="2">
    <location>
        <begin position="743"/>
        <end position="770"/>
    </location>
</feature>
<feature type="compositionally biased region" description="Polar residues" evidence="3">
    <location>
        <begin position="531"/>
        <end position="543"/>
    </location>
</feature>
<reference evidence="5 6" key="1">
    <citation type="journal article" date="2023" name="Life. Sci Alliance">
        <title>Evolutionary insights into 3D genome organization and epigenetic landscape of Vigna mungo.</title>
        <authorList>
            <person name="Junaid A."/>
            <person name="Singh B."/>
            <person name="Bhatia S."/>
        </authorList>
    </citation>
    <scope>NUCLEOTIDE SEQUENCE [LARGE SCALE GENOMIC DNA]</scope>
    <source>
        <strain evidence="5">Urdbean</strain>
    </source>
</reference>
<feature type="region of interest" description="Disordered" evidence="3">
    <location>
        <begin position="1"/>
        <end position="44"/>
    </location>
</feature>
<dbReference type="GO" id="GO:0008270">
    <property type="term" value="F:zinc ion binding"/>
    <property type="evidence" value="ECO:0007669"/>
    <property type="project" value="UniProtKB-KW"/>
</dbReference>
<keyword evidence="6" id="KW-1185">Reference proteome</keyword>
<dbReference type="PANTHER" id="PTHR46519:SF10">
    <property type="entry name" value="PROTEIN, PUTATIVE-RELATED"/>
    <property type="match status" value="1"/>
</dbReference>
<gene>
    <name evidence="5" type="ORF">V8G54_026458</name>
</gene>
<dbReference type="CDD" id="cd16647">
    <property type="entry name" value="mRING-HC-C3HC5_NEU1"/>
    <property type="match status" value="1"/>
</dbReference>
<proteinExistence type="predicted"/>
<keyword evidence="2" id="KW-0175">Coiled coil</keyword>
<protein>
    <recommendedName>
        <fullName evidence="4">RING-type domain-containing protein</fullName>
    </recommendedName>
</protein>
<feature type="region of interest" description="Disordered" evidence="3">
    <location>
        <begin position="358"/>
        <end position="377"/>
    </location>
</feature>